<organism evidence="2 3">
    <name type="scientific">Blastopirellula marina</name>
    <dbReference type="NCBI Taxonomy" id="124"/>
    <lineage>
        <taxon>Bacteria</taxon>
        <taxon>Pseudomonadati</taxon>
        <taxon>Planctomycetota</taxon>
        <taxon>Planctomycetia</taxon>
        <taxon>Pirellulales</taxon>
        <taxon>Pirellulaceae</taxon>
        <taxon>Blastopirellula</taxon>
    </lineage>
</organism>
<dbReference type="Proteomes" id="UP000238322">
    <property type="component" value="Unassembled WGS sequence"/>
</dbReference>
<protein>
    <submittedName>
        <fullName evidence="2">Uncharacterized protein</fullName>
    </submittedName>
</protein>
<gene>
    <name evidence="2" type="ORF">C5Y83_07290</name>
</gene>
<evidence type="ECO:0000256" key="1">
    <source>
        <dbReference type="SAM" id="MobiDB-lite"/>
    </source>
</evidence>
<sequence length="240" mass="27193">MWPFRRKKPTPPKSESPPVYCLQPQIPDLPSGFGYKNTWWAFPTQDTSAVVAAIELQNPQPANWQTGILHAYQQSVFVAPPIGKWTFVAGFDLPPSSTNARQEVIDPLLQLSQVFGEAQAFSTHRVVGYNVWAKAVSGQLIRGFGYLGESGETFWDEGEMTPEEHNLGFRFFDERLPEAEDDSYWDREDLSYPDEDHVMQIAAAWSISPTTLDSCHYQKPQLGVLGTTARRLDEVRSRRD</sequence>
<name>A0A2S8FZW6_9BACT</name>
<feature type="compositionally biased region" description="Basic residues" evidence="1">
    <location>
        <begin position="1"/>
        <end position="10"/>
    </location>
</feature>
<dbReference type="OrthoDB" id="8859217at2"/>
<dbReference type="EMBL" id="PUHY01000005">
    <property type="protein sequence ID" value="PQO37739.1"/>
    <property type="molecule type" value="Genomic_DNA"/>
</dbReference>
<comment type="caution">
    <text evidence="2">The sequence shown here is derived from an EMBL/GenBank/DDBJ whole genome shotgun (WGS) entry which is preliminary data.</text>
</comment>
<dbReference type="RefSeq" id="WP_105328988.1">
    <property type="nucleotide sequence ID" value="NZ_PUHY01000005.1"/>
</dbReference>
<evidence type="ECO:0000313" key="3">
    <source>
        <dbReference type="Proteomes" id="UP000238322"/>
    </source>
</evidence>
<dbReference type="AlphaFoldDB" id="A0A2S8FZW6"/>
<proteinExistence type="predicted"/>
<evidence type="ECO:0000313" key="2">
    <source>
        <dbReference type="EMBL" id="PQO37739.1"/>
    </source>
</evidence>
<accession>A0A2S8FZW6</accession>
<reference evidence="2 3" key="1">
    <citation type="submission" date="2018-02" db="EMBL/GenBank/DDBJ databases">
        <title>Comparative genomes isolates from brazilian mangrove.</title>
        <authorList>
            <person name="Araujo J.E."/>
            <person name="Taketani R.G."/>
            <person name="Silva M.C.P."/>
            <person name="Loureco M.V."/>
            <person name="Andreote F.D."/>
        </authorList>
    </citation>
    <scope>NUCLEOTIDE SEQUENCE [LARGE SCALE GENOMIC DNA]</scope>
    <source>
        <strain evidence="2 3">Hex-1 MGV</strain>
    </source>
</reference>
<feature type="region of interest" description="Disordered" evidence="1">
    <location>
        <begin position="1"/>
        <end position="21"/>
    </location>
</feature>